<dbReference type="InterPro" id="IPR016186">
    <property type="entry name" value="C-type_lectin-like/link_sf"/>
</dbReference>
<keyword evidence="3" id="KW-1185">Reference proteome</keyword>
<proteinExistence type="predicted"/>
<feature type="domain" description="C-type lectin" evidence="1">
    <location>
        <begin position="155"/>
        <end position="279"/>
    </location>
</feature>
<name>A0A8S1C8H1_9INSE</name>
<sequence>MTLANFAPAEKLNCFWKTVLTKLYWNQGNTQFWLAGSANTSSSYVTVTGAPTVFTYHRNGQVLNPSNLNTEMCLYGSVSQASYDSAAITYAVDTCGISRRFACEAPLSRNLFPPCPACTANTTRVAAINPFVRMVNDSTPYNTVVFEISKKLFKTCNKTYLAIEISVDWFQTLQWCCELGFIPLMLDNAQKLCLANPSTSKLPFGRYWSGGTNQGPLNENSYGWCGSSNKSLITDSSLWHPGQPNLPWSERCIMFIYDAPNAMAMHDYECETLAYPLCQLI</sequence>
<dbReference type="SUPFAM" id="SSF56436">
    <property type="entry name" value="C-type lectin-like"/>
    <property type="match status" value="2"/>
</dbReference>
<dbReference type="EMBL" id="CADEPI010000007">
    <property type="protein sequence ID" value="CAB3361939.1"/>
    <property type="molecule type" value="Genomic_DNA"/>
</dbReference>
<accession>A0A8S1C8H1</accession>
<reference evidence="2 3" key="1">
    <citation type="submission" date="2020-04" db="EMBL/GenBank/DDBJ databases">
        <authorList>
            <person name="Alioto T."/>
            <person name="Alioto T."/>
            <person name="Gomez Garrido J."/>
        </authorList>
    </citation>
    <scope>NUCLEOTIDE SEQUENCE [LARGE SCALE GENOMIC DNA]</scope>
</reference>
<comment type="caution">
    <text evidence="2">The sequence shown here is derived from an EMBL/GenBank/DDBJ whole genome shotgun (WGS) entry which is preliminary data.</text>
</comment>
<dbReference type="Proteomes" id="UP000494165">
    <property type="component" value="Unassembled WGS sequence"/>
</dbReference>
<dbReference type="Gene3D" id="3.10.100.10">
    <property type="entry name" value="Mannose-Binding Protein A, subunit A"/>
    <property type="match status" value="1"/>
</dbReference>
<evidence type="ECO:0000313" key="3">
    <source>
        <dbReference type="Proteomes" id="UP000494165"/>
    </source>
</evidence>
<dbReference type="CDD" id="cd00037">
    <property type="entry name" value="CLECT"/>
    <property type="match status" value="1"/>
</dbReference>
<dbReference type="PROSITE" id="PS50041">
    <property type="entry name" value="C_TYPE_LECTIN_2"/>
    <property type="match status" value="1"/>
</dbReference>
<dbReference type="InterPro" id="IPR016187">
    <property type="entry name" value="CTDL_fold"/>
</dbReference>
<evidence type="ECO:0000313" key="2">
    <source>
        <dbReference type="EMBL" id="CAB3361939.1"/>
    </source>
</evidence>
<organism evidence="2 3">
    <name type="scientific">Cloeon dipterum</name>
    <dbReference type="NCBI Taxonomy" id="197152"/>
    <lineage>
        <taxon>Eukaryota</taxon>
        <taxon>Metazoa</taxon>
        <taxon>Ecdysozoa</taxon>
        <taxon>Arthropoda</taxon>
        <taxon>Hexapoda</taxon>
        <taxon>Insecta</taxon>
        <taxon>Pterygota</taxon>
        <taxon>Palaeoptera</taxon>
        <taxon>Ephemeroptera</taxon>
        <taxon>Pisciforma</taxon>
        <taxon>Baetidae</taxon>
        <taxon>Cloeon</taxon>
    </lineage>
</organism>
<gene>
    <name evidence="2" type="ORF">CLODIP_2_CD01856</name>
</gene>
<protein>
    <recommendedName>
        <fullName evidence="1">C-type lectin domain-containing protein</fullName>
    </recommendedName>
</protein>
<dbReference type="InterPro" id="IPR001304">
    <property type="entry name" value="C-type_lectin-like"/>
</dbReference>
<evidence type="ECO:0000259" key="1">
    <source>
        <dbReference type="PROSITE" id="PS50041"/>
    </source>
</evidence>
<dbReference type="AlphaFoldDB" id="A0A8S1C8H1"/>